<dbReference type="Proteomes" id="UP000243488">
    <property type="component" value="Chromosome"/>
</dbReference>
<dbReference type="InterPro" id="IPR011990">
    <property type="entry name" value="TPR-like_helical_dom_sf"/>
</dbReference>
<dbReference type="SUPFAM" id="SSF48452">
    <property type="entry name" value="TPR-like"/>
    <property type="match status" value="1"/>
</dbReference>
<evidence type="ECO:0000256" key="1">
    <source>
        <dbReference type="SAM" id="Coils"/>
    </source>
</evidence>
<reference evidence="3 4" key="1">
    <citation type="submission" date="2017-03" db="EMBL/GenBank/DDBJ databases">
        <title>Complete genome sequence of the novel DNRA strain Pseudomonas sp. S-6-2 isolated from Chinese polluted river sediment. Journal of Biotechnology.</title>
        <authorList>
            <person name="Li J."/>
            <person name="Xiang F."/>
            <person name="Wang L."/>
            <person name="Xi L."/>
            <person name="Liu J."/>
        </authorList>
    </citation>
    <scope>NUCLEOTIDE SEQUENCE [LARGE SCALE GENOMIC DNA]</scope>
    <source>
        <strain evidence="3 4">S-6-2</strain>
    </source>
</reference>
<dbReference type="EMBL" id="CP020100">
    <property type="protein sequence ID" value="AQZ93417.1"/>
    <property type="molecule type" value="Genomic_DNA"/>
</dbReference>
<feature type="transmembrane region" description="Helical" evidence="2">
    <location>
        <begin position="9"/>
        <end position="30"/>
    </location>
</feature>
<keyword evidence="2" id="KW-0812">Transmembrane</keyword>
<evidence type="ECO:0000313" key="3">
    <source>
        <dbReference type="EMBL" id="AQZ93417.1"/>
    </source>
</evidence>
<dbReference type="AlphaFoldDB" id="A0A1V0B0D9"/>
<keyword evidence="1" id="KW-0175">Coiled coil</keyword>
<name>A0A1V0B0D9_9GAMM</name>
<dbReference type="Gene3D" id="1.25.40.10">
    <property type="entry name" value="Tetratricopeptide repeat domain"/>
    <property type="match status" value="1"/>
</dbReference>
<evidence type="ECO:0000313" key="4">
    <source>
        <dbReference type="Proteomes" id="UP000243488"/>
    </source>
</evidence>
<proteinExistence type="predicted"/>
<accession>A0A1V0B0D9</accession>
<dbReference type="KEGG" id="ppha:BVH74_00930"/>
<keyword evidence="4" id="KW-1185">Reference proteome</keyword>
<evidence type="ECO:0000256" key="2">
    <source>
        <dbReference type="SAM" id="Phobius"/>
    </source>
</evidence>
<keyword evidence="2" id="KW-1133">Transmembrane helix</keyword>
<sequence length="216" mass="24775">MQALGNRGFLVEAFTILFIIAAVAAVWVWVKKSQKNSPKQAANELEPKLDQYHQAISATAQRLVEIINESLKIANESKNADTKVSRLDVAKKRLEELKKLSDEHSFIKLTQLSKVEQSIADLEQEFLQAQYREAAEGNMRGQELEKEGNVDAAILEYERLLEEGVDTPFTYRRLAIIYSKRKETDEELRVLRAAIKNIPVENSTHYKWFAERLAKK</sequence>
<protein>
    <submittedName>
        <fullName evidence="3">Uncharacterized protein</fullName>
    </submittedName>
</protein>
<organism evidence="3 4">
    <name type="scientific">Halopseudomonas phragmitis</name>
    <dbReference type="NCBI Taxonomy" id="1931241"/>
    <lineage>
        <taxon>Bacteria</taxon>
        <taxon>Pseudomonadati</taxon>
        <taxon>Pseudomonadota</taxon>
        <taxon>Gammaproteobacteria</taxon>
        <taxon>Pseudomonadales</taxon>
        <taxon>Pseudomonadaceae</taxon>
        <taxon>Halopseudomonas</taxon>
    </lineage>
</organism>
<keyword evidence="2" id="KW-0472">Membrane</keyword>
<gene>
    <name evidence="3" type="ORF">BVH74_00930</name>
</gene>
<feature type="coiled-coil region" evidence="1">
    <location>
        <begin position="80"/>
        <end position="132"/>
    </location>
</feature>